<evidence type="ECO:0000313" key="1">
    <source>
        <dbReference type="EMBL" id="MDS0300914.1"/>
    </source>
</evidence>
<gene>
    <name evidence="1" type="ORF">NDI76_19385</name>
</gene>
<name>A0ABU2GJF3_9EURY</name>
<protein>
    <submittedName>
        <fullName evidence="1">Uncharacterized protein</fullName>
    </submittedName>
</protein>
<keyword evidence="2" id="KW-1185">Reference proteome</keyword>
<organism evidence="1 2">
    <name type="scientific">Halogeometricum salsisoli</name>
    <dbReference type="NCBI Taxonomy" id="2950536"/>
    <lineage>
        <taxon>Archaea</taxon>
        <taxon>Methanobacteriati</taxon>
        <taxon>Methanobacteriota</taxon>
        <taxon>Stenosarchaea group</taxon>
        <taxon>Halobacteria</taxon>
        <taxon>Halobacteriales</taxon>
        <taxon>Haloferacaceae</taxon>
        <taxon>Halogeometricum</taxon>
    </lineage>
</organism>
<comment type="caution">
    <text evidence="1">The sequence shown here is derived from an EMBL/GenBank/DDBJ whole genome shotgun (WGS) entry which is preliminary data.</text>
</comment>
<evidence type="ECO:0000313" key="2">
    <source>
        <dbReference type="Proteomes" id="UP001257060"/>
    </source>
</evidence>
<proteinExistence type="predicted"/>
<dbReference type="EMBL" id="JAMQOP010000005">
    <property type="protein sequence ID" value="MDS0300914.1"/>
    <property type="molecule type" value="Genomic_DNA"/>
</dbReference>
<reference evidence="1 2" key="1">
    <citation type="submission" date="2022-06" db="EMBL/GenBank/DDBJ databases">
        <title>Halogeometricum sp. a new haloarchaeum isolate from saline soil.</title>
        <authorList>
            <person name="Strakova D."/>
            <person name="Galisteo C."/>
            <person name="Sanchez-Porro C."/>
            <person name="Ventosa A."/>
        </authorList>
    </citation>
    <scope>NUCLEOTIDE SEQUENCE [LARGE SCALE GENOMIC DNA]</scope>
    <source>
        <strain evidence="1 2">S1BR25-6</strain>
    </source>
</reference>
<dbReference type="RefSeq" id="WP_310925835.1">
    <property type="nucleotide sequence ID" value="NZ_JAMQOP010000005.1"/>
</dbReference>
<dbReference type="Proteomes" id="UP001257060">
    <property type="component" value="Unassembled WGS sequence"/>
</dbReference>
<sequence length="77" mass="8196">MDRSGDGWVVHRIEDEDGNSLYSDGDMTRALTYSLSHGDIDVYANSNNSSAANYVGAALGSVFKSSSRFVATDSGLN</sequence>
<accession>A0ABU2GJF3</accession>